<evidence type="ECO:0000313" key="2">
    <source>
        <dbReference type="EMBL" id="MFC7751130.1"/>
    </source>
</evidence>
<protein>
    <submittedName>
        <fullName evidence="2">Uncharacterized protein</fullName>
    </submittedName>
</protein>
<proteinExistence type="predicted"/>
<dbReference type="RefSeq" id="WP_138789858.1">
    <property type="nucleotide sequence ID" value="NZ_JBHTGQ010000039.1"/>
</dbReference>
<feature type="region of interest" description="Disordered" evidence="1">
    <location>
        <begin position="43"/>
        <end position="62"/>
    </location>
</feature>
<name>A0ABW2V8M7_9BACL</name>
<evidence type="ECO:0000256" key="1">
    <source>
        <dbReference type="SAM" id="MobiDB-lite"/>
    </source>
</evidence>
<accession>A0ABW2V8M7</accession>
<reference evidence="3" key="1">
    <citation type="journal article" date="2019" name="Int. J. Syst. Evol. Microbiol.">
        <title>The Global Catalogue of Microorganisms (GCM) 10K type strain sequencing project: providing services to taxonomists for standard genome sequencing and annotation.</title>
        <authorList>
            <consortium name="The Broad Institute Genomics Platform"/>
            <consortium name="The Broad Institute Genome Sequencing Center for Infectious Disease"/>
            <person name="Wu L."/>
            <person name="Ma J."/>
        </authorList>
    </citation>
    <scope>NUCLEOTIDE SEQUENCE [LARGE SCALE GENOMIC DNA]</scope>
    <source>
        <strain evidence="3">JCM 18657</strain>
    </source>
</reference>
<dbReference type="Proteomes" id="UP001596528">
    <property type="component" value="Unassembled WGS sequence"/>
</dbReference>
<organism evidence="2 3">
    <name type="scientific">Paenibacillus thermoaerophilus</name>
    <dbReference type="NCBI Taxonomy" id="1215385"/>
    <lineage>
        <taxon>Bacteria</taxon>
        <taxon>Bacillati</taxon>
        <taxon>Bacillota</taxon>
        <taxon>Bacilli</taxon>
        <taxon>Bacillales</taxon>
        <taxon>Paenibacillaceae</taxon>
        <taxon>Paenibacillus</taxon>
    </lineage>
</organism>
<keyword evidence="3" id="KW-1185">Reference proteome</keyword>
<dbReference type="EMBL" id="JBHTGQ010000039">
    <property type="protein sequence ID" value="MFC7751130.1"/>
    <property type="molecule type" value="Genomic_DNA"/>
</dbReference>
<sequence length="62" mass="7128">MTKQKGPDKNLQNVADRLDLEGVNAFHANQLNQDINDRKHEAWIQHDTTTNKGGDQKGMRRE</sequence>
<comment type="caution">
    <text evidence="2">The sequence shown here is derived from an EMBL/GenBank/DDBJ whole genome shotgun (WGS) entry which is preliminary data.</text>
</comment>
<evidence type="ECO:0000313" key="3">
    <source>
        <dbReference type="Proteomes" id="UP001596528"/>
    </source>
</evidence>
<gene>
    <name evidence="2" type="ORF">ACFQWB_14510</name>
</gene>